<keyword evidence="5 9" id="KW-0175">Coiled coil</keyword>
<keyword evidence="12" id="KW-1185">Reference proteome</keyword>
<protein>
    <submittedName>
        <fullName evidence="11">ELKS/RAB6-interacting/CAST family member 1</fullName>
    </submittedName>
</protein>
<gene>
    <name evidence="11" type="primary">ERC1</name>
    <name evidence="11" type="synonym">erc1b</name>
</gene>
<keyword evidence="6" id="KW-0206">Cytoskeleton</keyword>
<feature type="coiled-coil region" evidence="9">
    <location>
        <begin position="339"/>
        <end position="421"/>
    </location>
</feature>
<evidence type="ECO:0000256" key="1">
    <source>
        <dbReference type="ARBA" id="ARBA00004245"/>
    </source>
</evidence>
<evidence type="ECO:0000313" key="11">
    <source>
        <dbReference type="Ensembl" id="ENSSFOP00015076624.1"/>
    </source>
</evidence>
<organism evidence="11 12">
    <name type="scientific">Scleropages formosus</name>
    <name type="common">Asian bonytongue</name>
    <name type="synonym">Osteoglossum formosum</name>
    <dbReference type="NCBI Taxonomy" id="113540"/>
    <lineage>
        <taxon>Eukaryota</taxon>
        <taxon>Metazoa</taxon>
        <taxon>Chordata</taxon>
        <taxon>Craniata</taxon>
        <taxon>Vertebrata</taxon>
        <taxon>Euteleostomi</taxon>
        <taxon>Actinopterygii</taxon>
        <taxon>Neopterygii</taxon>
        <taxon>Teleostei</taxon>
        <taxon>Osteoglossocephala</taxon>
        <taxon>Osteoglossomorpha</taxon>
        <taxon>Osteoglossiformes</taxon>
        <taxon>Osteoglossidae</taxon>
        <taxon>Scleropages</taxon>
    </lineage>
</organism>
<feature type="coiled-coil region" evidence="9">
    <location>
        <begin position="478"/>
        <end position="642"/>
    </location>
</feature>
<feature type="coiled-coil region" evidence="9">
    <location>
        <begin position="154"/>
        <end position="181"/>
    </location>
</feature>
<dbReference type="AlphaFoldDB" id="A0A8C9WM22"/>
<dbReference type="GO" id="GO:0098882">
    <property type="term" value="F:structural constituent of presynaptic active zone"/>
    <property type="evidence" value="ECO:0007669"/>
    <property type="project" value="TreeGrafter"/>
</dbReference>
<feature type="compositionally biased region" description="Low complexity" evidence="10">
    <location>
        <begin position="17"/>
        <end position="28"/>
    </location>
</feature>
<dbReference type="Ensembl" id="ENSSFOT00015046995.1">
    <property type="protein sequence ID" value="ENSSFOP00015076624.1"/>
    <property type="gene ID" value="ENSSFOG00015023593.2"/>
</dbReference>
<comment type="subcellular location">
    <subcellularLocation>
        <location evidence="1">Cytoplasm</location>
        <location evidence="1">Cytoskeleton</location>
    </subcellularLocation>
    <subcellularLocation>
        <location evidence="8">Presynapse</location>
    </subcellularLocation>
</comment>
<dbReference type="GO" id="GO:0007274">
    <property type="term" value="P:neuromuscular synaptic transmission"/>
    <property type="evidence" value="ECO:0007669"/>
    <property type="project" value="TreeGrafter"/>
</dbReference>
<keyword evidence="2" id="KW-0963">Cytoplasm</keyword>
<evidence type="ECO:0000256" key="7">
    <source>
        <dbReference type="ARBA" id="ARBA00023273"/>
    </source>
</evidence>
<dbReference type="GO" id="GO:0030424">
    <property type="term" value="C:axon"/>
    <property type="evidence" value="ECO:0007669"/>
    <property type="project" value="UniProtKB-SubCell"/>
</dbReference>
<dbReference type="Gene3D" id="1.10.287.1490">
    <property type="match status" value="1"/>
</dbReference>
<feature type="region of interest" description="Disordered" evidence="10">
    <location>
        <begin position="935"/>
        <end position="969"/>
    </location>
</feature>
<dbReference type="SUPFAM" id="SSF57997">
    <property type="entry name" value="Tropomyosin"/>
    <property type="match status" value="1"/>
</dbReference>
<reference evidence="11 12" key="1">
    <citation type="submission" date="2019-04" db="EMBL/GenBank/DDBJ databases">
        <authorList>
            <consortium name="Wellcome Sanger Institute Data Sharing"/>
        </authorList>
    </citation>
    <scope>NUCLEOTIDE SEQUENCE [LARGE SCALE GENOMIC DNA]</scope>
</reference>
<sequence length="985" mass="112292">MYGSARSVGKMEGSNQSPGRSPRLPRSPRLGHRRTNSTGGSGSGAGGSGGKTLSMENIQSLNAAYAASGPMYLSDNEVVAAPDLPKSTMTLGRSGGRLPYGVRGAVMGSSPNIATATPPGAGPSDAIAFGDHHMPSSLASTVPHSLRQARDNTIMDLQAQLKEVLRENELLRKEVDVKESKLSSSMNSIKTFWSPELKKERALRKDEVSKIAVWKEQYRVMQDENQHLQMTIQALQDELRIQRDLNQLFQQDCGSRPGEPLAAELTEENFQRLRSEHERQAKELFLLRKTLEEMELRIETQKQTLGARDESIKKLLEMLQSKGLSAKASEEDHERTRRLAEAEMHVHHLESLLEQKEKETAALREELHRRYEGAPESAKTKALQTVIEMKDSKISSLERSLRDLEEEIQMLKSNGALSTEEREEEMKQMEVYRSHSKFMKNKIDQVKQDLSRKDTELLGLQTKLETLTNQFSDSKQHIEVLKESLTAKEQRAAILQTEVDALRLRLEEKETMLNKKSKQIQEMSEEKGTLNGEIHDLKDMLDVKERKVNVLQKKIENLQEQLRDKEKQLSSLKERVKSLQADTSNTDTALTTLEEALAEKERIIERLKEQRDRDEREKAEELENNKKELKELKEKVSILQGDLSDREASLLDLKEHASSLASSGLKKDSKLKSLEIALEQKKEECAKLESQLKKAQNAAVEAQANTELLDRIGTLECEVTRHREDAAKSQAEVDRLLEILREMENEKNDKDKKISELERQMKDQSKKVATLKHKEQVEKNKNDSLRQKDDRIEELEEALRESVQITAEREMVLAQEEAARTHAEKQMEELLAAMEKVKQELESMKAKLSSTQQSLAEKEAHLTTLRAERRKHLEEVLEMKQEALLAAISEKDANIALLELSSSKKKKTQDEVALLKREKDRLVQQLKQQTQNRMKLMADNYEDDHLKASSHSDQTNHKPSPDQFSTYRNSTMGFRSAWKSEIYEA</sequence>
<reference evidence="11" key="2">
    <citation type="submission" date="2025-08" db="UniProtKB">
        <authorList>
            <consortium name="Ensembl"/>
        </authorList>
    </citation>
    <scope>IDENTIFICATION</scope>
</reference>
<evidence type="ECO:0000313" key="12">
    <source>
        <dbReference type="Proteomes" id="UP000694397"/>
    </source>
</evidence>
<feature type="region of interest" description="Disordered" evidence="10">
    <location>
        <begin position="111"/>
        <end position="143"/>
    </location>
</feature>
<evidence type="ECO:0000256" key="5">
    <source>
        <dbReference type="ARBA" id="ARBA00023054"/>
    </source>
</evidence>
<feature type="coiled-coil region" evidence="9">
    <location>
        <begin position="218"/>
        <end position="283"/>
    </location>
</feature>
<dbReference type="PANTHER" id="PTHR18861">
    <property type="entry name" value="ELKS/RAB6-INTERACTING/CAST PROTEIN"/>
    <property type="match status" value="1"/>
</dbReference>
<dbReference type="GeneTree" id="ENSGT00650000093320"/>
<reference evidence="11" key="3">
    <citation type="submission" date="2025-09" db="UniProtKB">
        <authorList>
            <consortium name="Ensembl"/>
        </authorList>
    </citation>
    <scope>IDENTIFICATION</scope>
</reference>
<evidence type="ECO:0000256" key="10">
    <source>
        <dbReference type="SAM" id="MobiDB-lite"/>
    </source>
</evidence>
<feature type="compositionally biased region" description="Gly residues" evidence="10">
    <location>
        <begin position="39"/>
        <end position="50"/>
    </location>
</feature>
<evidence type="ECO:0000256" key="2">
    <source>
        <dbReference type="ARBA" id="ARBA00022490"/>
    </source>
</evidence>
<feature type="region of interest" description="Disordered" evidence="10">
    <location>
        <begin position="762"/>
        <end position="788"/>
    </location>
</feature>
<keyword evidence="7" id="KW-0966">Cell projection</keyword>
<dbReference type="Proteomes" id="UP000694397">
    <property type="component" value="Chromosome 21"/>
</dbReference>
<evidence type="ECO:0000256" key="3">
    <source>
        <dbReference type="ARBA" id="ARBA00022553"/>
    </source>
</evidence>
<dbReference type="GO" id="GO:0048788">
    <property type="term" value="C:cytoskeleton of presynaptic active zone"/>
    <property type="evidence" value="ECO:0007669"/>
    <property type="project" value="TreeGrafter"/>
</dbReference>
<accession>A0A8C9WM22</accession>
<dbReference type="PANTHER" id="PTHR18861:SF1">
    <property type="entry name" value="ELKS_RAB6-INTERACTING_CAST FAMILY MEMBER 1"/>
    <property type="match status" value="1"/>
</dbReference>
<keyword evidence="4" id="KW-0770">Synapse</keyword>
<keyword evidence="3" id="KW-0597">Phosphoprotein</keyword>
<dbReference type="InterPro" id="IPR019323">
    <property type="entry name" value="ELKS/CAST"/>
</dbReference>
<dbReference type="Pfam" id="PF10174">
    <property type="entry name" value="Cast"/>
    <property type="match status" value="1"/>
</dbReference>
<name>A0A8C9WM22_SCLFO</name>
<proteinExistence type="predicted"/>
<evidence type="ECO:0000256" key="8">
    <source>
        <dbReference type="ARBA" id="ARBA00034106"/>
    </source>
</evidence>
<evidence type="ECO:0000256" key="9">
    <source>
        <dbReference type="SAM" id="Coils"/>
    </source>
</evidence>
<dbReference type="GO" id="GO:0048167">
    <property type="term" value="P:regulation of synaptic plasticity"/>
    <property type="evidence" value="ECO:0007669"/>
    <property type="project" value="TreeGrafter"/>
</dbReference>
<feature type="region of interest" description="Disordered" evidence="10">
    <location>
        <begin position="1"/>
        <end position="53"/>
    </location>
</feature>
<evidence type="ECO:0000256" key="6">
    <source>
        <dbReference type="ARBA" id="ARBA00023212"/>
    </source>
</evidence>
<evidence type="ECO:0000256" key="4">
    <source>
        <dbReference type="ARBA" id="ARBA00023018"/>
    </source>
</evidence>